<protein>
    <recommendedName>
        <fullName evidence="3">Peptidoglycan-binding protein</fullName>
    </recommendedName>
</protein>
<evidence type="ECO:0000313" key="1">
    <source>
        <dbReference type="EMBL" id="AIZ16172.1"/>
    </source>
</evidence>
<dbReference type="AlphaFoldDB" id="A0A0A7I7B7"/>
<evidence type="ECO:0008006" key="3">
    <source>
        <dbReference type="Google" id="ProtNLM"/>
    </source>
</evidence>
<gene>
    <name evidence="1" type="ORF">AH67_03880</name>
</gene>
<sequence>MTRKQQRNGTRRAAPVLTWVLLTAATVAALTVGACALWLPDRAPSVLSAPSVVESAPASVQEYSGTQQVNVVPTVSGNRDLLGNASGTVTENWANGELRSGTRAYQVNDRNIVALHTATPLYRDLKVGDKGEDVRSLNDELGRLGYDSVPQSAEYNWNTGNGWRQLMVDVGNSDGVAPEDMDMRLSDTMWIPEDVVNVRDWTAVQGSNVQAGAALGMVPGGLVKLAIRNGSPSDKERTLTVFGVAAPLPAGSTEITDAGLLAQIAATEGYQGKTPEERAAGMDAQLTLNQAIQTLRVPAGAVFGTDGASACIATGTTQSPETVPVRIITSELGASLVQPEHMDAKDVHDVLIGPTLATLRCG</sequence>
<keyword evidence="2" id="KW-1185">Reference proteome</keyword>
<name>A0A0A7I7B7_9BIFI</name>
<evidence type="ECO:0000313" key="2">
    <source>
        <dbReference type="Proteomes" id="UP000030636"/>
    </source>
</evidence>
<accession>A0A0A7I7B7</accession>
<dbReference type="Proteomes" id="UP000030636">
    <property type="component" value="Chromosome"/>
</dbReference>
<organism evidence="1 2">
    <name type="scientific">Bifidobacterium pseudolongum PV8-2</name>
    <dbReference type="NCBI Taxonomy" id="1447715"/>
    <lineage>
        <taxon>Bacteria</taxon>
        <taxon>Bacillati</taxon>
        <taxon>Actinomycetota</taxon>
        <taxon>Actinomycetes</taxon>
        <taxon>Bifidobacteriales</taxon>
        <taxon>Bifidobacteriaceae</taxon>
        <taxon>Bifidobacterium</taxon>
    </lineage>
</organism>
<dbReference type="PROSITE" id="PS51257">
    <property type="entry name" value="PROKAR_LIPOPROTEIN"/>
    <property type="match status" value="1"/>
</dbReference>
<dbReference type="EMBL" id="CP007457">
    <property type="protein sequence ID" value="AIZ16172.1"/>
    <property type="molecule type" value="Genomic_DNA"/>
</dbReference>
<dbReference type="HOGENOM" id="CLU_780026_0_0_11"/>
<dbReference type="STRING" id="1447715.AH67_03880"/>
<dbReference type="RefSeq" id="WP_026647829.1">
    <property type="nucleotide sequence ID" value="NZ_CP007457.1"/>
</dbReference>
<reference evidence="1 2" key="1">
    <citation type="journal article" date="2015" name="Genome Announc.">
        <title>Bifidobacterium pseudolongum Strain PV8-2, Isolated from a Stool Sample of an Anemic Kenyan Infant.</title>
        <authorList>
            <person name="Vazquez-Gutierrez P."/>
            <person name="Lacroix C."/>
            <person name="Chassard C."/>
            <person name="Klumpp J."/>
            <person name="Stevens M.J."/>
            <person name="Jans C."/>
        </authorList>
    </citation>
    <scope>NUCLEOTIDE SEQUENCE [LARGE SCALE GENOMIC DNA]</scope>
    <source>
        <strain evidence="1 2">PV8-2</strain>
    </source>
</reference>
<proteinExistence type="predicted"/>
<dbReference type="KEGG" id="bpsp:AH67_03880"/>